<dbReference type="InterPro" id="IPR043128">
    <property type="entry name" value="Rev_trsase/Diguanyl_cyclase"/>
</dbReference>
<keyword evidence="3" id="KW-0802">TPR repeat</keyword>
<dbReference type="RefSeq" id="WP_012500267.1">
    <property type="nucleotide sequence ID" value="NC_011026.1"/>
</dbReference>
<dbReference type="GO" id="GO:1902201">
    <property type="term" value="P:negative regulation of bacterial-type flagellum-dependent cell motility"/>
    <property type="evidence" value="ECO:0007669"/>
    <property type="project" value="TreeGrafter"/>
</dbReference>
<dbReference type="EMBL" id="CP001100">
    <property type="protein sequence ID" value="ACF14183.1"/>
    <property type="molecule type" value="Genomic_DNA"/>
</dbReference>
<feature type="repeat" description="TPR" evidence="3">
    <location>
        <begin position="185"/>
        <end position="218"/>
    </location>
</feature>
<dbReference type="AlphaFoldDB" id="B3QT84"/>
<dbReference type="PROSITE" id="PS50887">
    <property type="entry name" value="GGDEF"/>
    <property type="match status" value="1"/>
</dbReference>
<evidence type="ECO:0000256" key="2">
    <source>
        <dbReference type="ARBA" id="ARBA00034247"/>
    </source>
</evidence>
<dbReference type="eggNOG" id="COG0457">
    <property type="taxonomic scope" value="Bacteria"/>
</dbReference>
<proteinExistence type="predicted"/>
<feature type="coiled-coil region" evidence="4">
    <location>
        <begin position="406"/>
        <end position="451"/>
    </location>
</feature>
<gene>
    <name evidence="6" type="ordered locus">Ctha_1726</name>
</gene>
<dbReference type="PANTHER" id="PTHR45138:SF9">
    <property type="entry name" value="DIGUANYLATE CYCLASE DGCM-RELATED"/>
    <property type="match status" value="1"/>
</dbReference>
<dbReference type="EC" id="2.7.7.65" evidence="1"/>
<evidence type="ECO:0000259" key="5">
    <source>
        <dbReference type="PROSITE" id="PS50887"/>
    </source>
</evidence>
<name>B3QT84_CHLT3</name>
<feature type="domain" description="GGDEF" evidence="5">
    <location>
        <begin position="482"/>
        <end position="611"/>
    </location>
</feature>
<dbReference type="InterPro" id="IPR050469">
    <property type="entry name" value="Diguanylate_Cyclase"/>
</dbReference>
<feature type="repeat" description="TPR" evidence="3">
    <location>
        <begin position="225"/>
        <end position="258"/>
    </location>
</feature>
<comment type="catalytic activity">
    <reaction evidence="2">
        <text>2 GTP = 3',3'-c-di-GMP + 2 diphosphate</text>
        <dbReference type="Rhea" id="RHEA:24898"/>
        <dbReference type="ChEBI" id="CHEBI:33019"/>
        <dbReference type="ChEBI" id="CHEBI:37565"/>
        <dbReference type="ChEBI" id="CHEBI:58805"/>
        <dbReference type="EC" id="2.7.7.65"/>
    </reaction>
</comment>
<dbReference type="InterPro" id="IPR011990">
    <property type="entry name" value="TPR-like_helical_dom_sf"/>
</dbReference>
<dbReference type="SUPFAM" id="SSF48452">
    <property type="entry name" value="TPR-like"/>
    <property type="match status" value="2"/>
</dbReference>
<keyword evidence="4" id="KW-0175">Coiled coil</keyword>
<dbReference type="InterPro" id="IPR019734">
    <property type="entry name" value="TPR_rpt"/>
</dbReference>
<dbReference type="Pfam" id="PF13424">
    <property type="entry name" value="TPR_12"/>
    <property type="match status" value="3"/>
</dbReference>
<dbReference type="SUPFAM" id="SSF55073">
    <property type="entry name" value="Nucleotide cyclase"/>
    <property type="match status" value="1"/>
</dbReference>
<evidence type="ECO:0000256" key="1">
    <source>
        <dbReference type="ARBA" id="ARBA00012528"/>
    </source>
</evidence>
<protein>
    <recommendedName>
        <fullName evidence="1">diguanylate cyclase</fullName>
        <ecNumber evidence="1">2.7.7.65</ecNumber>
    </recommendedName>
</protein>
<dbReference type="SMART" id="SM00267">
    <property type="entry name" value="GGDEF"/>
    <property type="match status" value="1"/>
</dbReference>
<dbReference type="PROSITE" id="PS50005">
    <property type="entry name" value="TPR"/>
    <property type="match status" value="5"/>
</dbReference>
<feature type="repeat" description="TPR" evidence="3">
    <location>
        <begin position="305"/>
        <end position="338"/>
    </location>
</feature>
<reference evidence="6 7" key="1">
    <citation type="submission" date="2008-06" db="EMBL/GenBank/DDBJ databases">
        <title>Complete sequence of Chloroherpeton thalassium ATCC 35110.</title>
        <authorList>
            <consortium name="US DOE Joint Genome Institute"/>
            <person name="Lucas S."/>
            <person name="Copeland A."/>
            <person name="Lapidus A."/>
            <person name="Glavina del Rio T."/>
            <person name="Dalin E."/>
            <person name="Tice H."/>
            <person name="Bruce D."/>
            <person name="Goodwin L."/>
            <person name="Pitluck S."/>
            <person name="Schmutz J."/>
            <person name="Larimer F."/>
            <person name="Land M."/>
            <person name="Hauser L."/>
            <person name="Kyrpides N."/>
            <person name="Mikhailova N."/>
            <person name="Liu Z."/>
            <person name="Li T."/>
            <person name="Zhao F."/>
            <person name="Overmann J."/>
            <person name="Bryant D.A."/>
            <person name="Richardson P."/>
        </authorList>
    </citation>
    <scope>NUCLEOTIDE SEQUENCE [LARGE SCALE GENOMIC DNA]</scope>
    <source>
        <strain evidence="7">ATCC 35110 / GB-78</strain>
    </source>
</reference>
<dbReference type="InterPro" id="IPR029787">
    <property type="entry name" value="Nucleotide_cyclase"/>
</dbReference>
<dbReference type="Proteomes" id="UP000001208">
    <property type="component" value="Chromosome"/>
</dbReference>
<dbReference type="GO" id="GO:0043709">
    <property type="term" value="P:cell adhesion involved in single-species biofilm formation"/>
    <property type="evidence" value="ECO:0007669"/>
    <property type="project" value="TreeGrafter"/>
</dbReference>
<dbReference type="Gene3D" id="3.30.70.270">
    <property type="match status" value="1"/>
</dbReference>
<accession>B3QT84</accession>
<keyword evidence="6" id="KW-0418">Kinase</keyword>
<dbReference type="Pfam" id="PF13374">
    <property type="entry name" value="TPR_10"/>
    <property type="match status" value="1"/>
</dbReference>
<dbReference type="KEGG" id="cts:Ctha_1726"/>
<organism evidence="6 7">
    <name type="scientific">Chloroherpeton thalassium (strain ATCC 35110 / GB-78)</name>
    <dbReference type="NCBI Taxonomy" id="517418"/>
    <lineage>
        <taxon>Bacteria</taxon>
        <taxon>Pseudomonadati</taxon>
        <taxon>Chlorobiota</taxon>
        <taxon>Chlorobiia</taxon>
        <taxon>Chlorobiales</taxon>
        <taxon>Chloroherpetonaceae</taxon>
        <taxon>Chloroherpeton</taxon>
    </lineage>
</organism>
<dbReference type="PANTHER" id="PTHR45138">
    <property type="entry name" value="REGULATORY COMPONENTS OF SENSORY TRANSDUCTION SYSTEM"/>
    <property type="match status" value="1"/>
</dbReference>
<dbReference type="CDD" id="cd01949">
    <property type="entry name" value="GGDEF"/>
    <property type="match status" value="1"/>
</dbReference>
<dbReference type="Gene3D" id="1.25.40.10">
    <property type="entry name" value="Tetratricopeptide repeat domain"/>
    <property type="match status" value="2"/>
</dbReference>
<keyword evidence="6" id="KW-0723">Serine/threonine-protein kinase</keyword>
<dbReference type="HOGENOM" id="CLU_022176_3_0_10"/>
<evidence type="ECO:0000313" key="7">
    <source>
        <dbReference type="Proteomes" id="UP000001208"/>
    </source>
</evidence>
<keyword evidence="6" id="KW-0808">Transferase</keyword>
<dbReference type="NCBIfam" id="TIGR00254">
    <property type="entry name" value="GGDEF"/>
    <property type="match status" value="1"/>
</dbReference>
<evidence type="ECO:0000256" key="4">
    <source>
        <dbReference type="SAM" id="Coils"/>
    </source>
</evidence>
<dbReference type="Pfam" id="PF00990">
    <property type="entry name" value="GGDEF"/>
    <property type="match status" value="1"/>
</dbReference>
<sequence>MRTTGTQHTGTNSSLESVSAPFQQEIISLLADAWQKRNTHPKTSQELAEKALRLSEQHDFSKGIAESYATLAECYFWLSEYEDGIGFAEKSLALFKTLNDLSGQARAFNTLGNIYQRIGDYDAALENHTQSLKLRDELGVSSDKASSLNNLGNIYLETGDYPNALQNYMNSLQLMQEAKDARGMAGCYNNIGNIYQRLEEYEDALDYYHKCLTLTNNIKDRWIEASCLNNLGSLFHQNKDYDKALAYYHDSLEISRELEDRWGKGLLLANIGNVHLSQSENKKAHEFFIKSLLLTSEIDDTEGKIEALLGLGKLAYDGGNISEALTYLSEALSLTEEGGFQELCYRTHELLSDAYELLGDISSAYKHYKAFNEMREAYFSNEMKKKTRVLKVRYESEQNLKEKEIYRLKNEELAAAYERLRSLNRTLREANEQKSQLLEQLRVQTIALEKQTREDPLTGLYNRRYLTFLLLQEFERAKRYNSALGVAMADIDHFKNVNDTFSHQVGDEVLKIIAKIFIQNCRIIDTVARYGGEEFVFFFPETPLDKAVSASEKIRKAVANYDWNSVEKGLTVTVSIGVTANIDVPSHEKMLSLADEKLYEAKATGRNRVCY</sequence>
<dbReference type="InterPro" id="IPR000160">
    <property type="entry name" value="GGDEF_dom"/>
</dbReference>
<dbReference type="SMART" id="SM00028">
    <property type="entry name" value="TPR"/>
    <property type="match status" value="7"/>
</dbReference>
<dbReference type="GO" id="GO:0005886">
    <property type="term" value="C:plasma membrane"/>
    <property type="evidence" value="ECO:0007669"/>
    <property type="project" value="TreeGrafter"/>
</dbReference>
<dbReference type="GO" id="GO:0052621">
    <property type="term" value="F:diguanylate cyclase activity"/>
    <property type="evidence" value="ECO:0007669"/>
    <property type="project" value="UniProtKB-EC"/>
</dbReference>
<dbReference type="FunFam" id="3.30.70.270:FF:000001">
    <property type="entry name" value="Diguanylate cyclase domain protein"/>
    <property type="match status" value="1"/>
</dbReference>
<keyword evidence="7" id="KW-1185">Reference proteome</keyword>
<dbReference type="STRING" id="517418.Ctha_1726"/>
<dbReference type="eggNOG" id="COG3706">
    <property type="taxonomic scope" value="Bacteria"/>
</dbReference>
<dbReference type="GO" id="GO:0004674">
    <property type="term" value="F:protein serine/threonine kinase activity"/>
    <property type="evidence" value="ECO:0007669"/>
    <property type="project" value="UniProtKB-KW"/>
</dbReference>
<evidence type="ECO:0000256" key="3">
    <source>
        <dbReference type="PROSITE-ProRule" id="PRU00339"/>
    </source>
</evidence>
<feature type="repeat" description="TPR" evidence="3">
    <location>
        <begin position="105"/>
        <end position="138"/>
    </location>
</feature>
<dbReference type="OrthoDB" id="1355702at2"/>
<feature type="repeat" description="TPR" evidence="3">
    <location>
        <begin position="145"/>
        <end position="178"/>
    </location>
</feature>
<evidence type="ECO:0000313" key="6">
    <source>
        <dbReference type="EMBL" id="ACF14183.1"/>
    </source>
</evidence>